<dbReference type="Proteomes" id="UP000887575">
    <property type="component" value="Unassembled WGS sequence"/>
</dbReference>
<keyword evidence="4" id="KW-1185">Reference proteome</keyword>
<dbReference type="Pfam" id="PF10328">
    <property type="entry name" value="7TM_GPCR_Srx"/>
    <property type="match status" value="1"/>
</dbReference>
<keyword evidence="2" id="KW-1133">Transmembrane helix</keyword>
<feature type="transmembrane region" description="Helical" evidence="2">
    <location>
        <begin position="80"/>
        <end position="103"/>
    </location>
</feature>
<keyword evidence="2" id="KW-0472">Membrane</keyword>
<feature type="domain" description="7TM GPCR serpentine receptor class x (Srx)" evidence="3">
    <location>
        <begin position="3"/>
        <end position="137"/>
    </location>
</feature>
<dbReference type="InterPro" id="IPR019430">
    <property type="entry name" value="7TM_GPCR_serpentine_rcpt_Srx"/>
</dbReference>
<evidence type="ECO:0000313" key="5">
    <source>
        <dbReference type="WBParaSite" id="MBELARI_LOCUS4663"/>
    </source>
</evidence>
<keyword evidence="2" id="KW-0812">Transmembrane</keyword>
<proteinExistence type="predicted"/>
<protein>
    <recommendedName>
        <fullName evidence="3">7TM GPCR serpentine receptor class x (Srx) domain-containing protein</fullName>
    </recommendedName>
</protein>
<feature type="transmembrane region" description="Helical" evidence="2">
    <location>
        <begin position="12"/>
        <end position="34"/>
    </location>
</feature>
<sequence length="183" mass="21008">MLVMRADCRLYYYEPIWTYTFSNTTACGVIGWYYDFLKSMTTIIIIVILDLFTFTKCRIHGAHLIAQLSDEKSRARKRDEINFVTQASLQGFIFILELVTYFVVSSLVDARAAKFAFTTLAWILVHALDGVIAIYFNKEFSRLIRRRHISASTQNQLTASQSGQRSEQSTKANTNKKNVYSTS</sequence>
<feature type="transmembrane region" description="Helical" evidence="2">
    <location>
        <begin position="40"/>
        <end position="59"/>
    </location>
</feature>
<dbReference type="AlphaFoldDB" id="A0AAF3J9C9"/>
<feature type="region of interest" description="Disordered" evidence="1">
    <location>
        <begin position="155"/>
        <end position="183"/>
    </location>
</feature>
<dbReference type="SUPFAM" id="SSF81321">
    <property type="entry name" value="Family A G protein-coupled receptor-like"/>
    <property type="match status" value="1"/>
</dbReference>
<organism evidence="4 5">
    <name type="scientific">Mesorhabditis belari</name>
    <dbReference type="NCBI Taxonomy" id="2138241"/>
    <lineage>
        <taxon>Eukaryota</taxon>
        <taxon>Metazoa</taxon>
        <taxon>Ecdysozoa</taxon>
        <taxon>Nematoda</taxon>
        <taxon>Chromadorea</taxon>
        <taxon>Rhabditida</taxon>
        <taxon>Rhabditina</taxon>
        <taxon>Rhabditomorpha</taxon>
        <taxon>Rhabditoidea</taxon>
        <taxon>Rhabditidae</taxon>
        <taxon>Mesorhabditinae</taxon>
        <taxon>Mesorhabditis</taxon>
    </lineage>
</organism>
<evidence type="ECO:0000313" key="4">
    <source>
        <dbReference type="Proteomes" id="UP000887575"/>
    </source>
</evidence>
<reference evidence="5" key="1">
    <citation type="submission" date="2024-02" db="UniProtKB">
        <authorList>
            <consortium name="WormBaseParasite"/>
        </authorList>
    </citation>
    <scope>IDENTIFICATION</scope>
</reference>
<evidence type="ECO:0000256" key="2">
    <source>
        <dbReference type="SAM" id="Phobius"/>
    </source>
</evidence>
<dbReference type="PANTHER" id="PTHR23017:SF44">
    <property type="entry name" value="G-PROTEIN COUPLED RECEPTORS FAMILY 1 PROFILE DOMAIN-CONTAINING PROTEIN"/>
    <property type="match status" value="1"/>
</dbReference>
<evidence type="ECO:0000256" key="1">
    <source>
        <dbReference type="SAM" id="MobiDB-lite"/>
    </source>
</evidence>
<dbReference type="PANTHER" id="PTHR23017">
    <property type="entry name" value="SERPENTINE RECEPTOR, CLASS X"/>
    <property type="match status" value="1"/>
</dbReference>
<dbReference type="WBParaSite" id="MBELARI_LOCUS4663">
    <property type="protein sequence ID" value="MBELARI_LOCUS4663"/>
    <property type="gene ID" value="MBELARI_LOCUS4663"/>
</dbReference>
<evidence type="ECO:0000259" key="3">
    <source>
        <dbReference type="Pfam" id="PF10328"/>
    </source>
</evidence>
<feature type="transmembrane region" description="Helical" evidence="2">
    <location>
        <begin position="115"/>
        <end position="137"/>
    </location>
</feature>
<name>A0AAF3J9C9_9BILA</name>
<accession>A0AAF3J9C9</accession>